<keyword evidence="2" id="KW-1185">Reference proteome</keyword>
<name>A0A314ZKL4_PRUYE</name>
<accession>A0A314ZKL4</accession>
<evidence type="ECO:0000313" key="1">
    <source>
        <dbReference type="EMBL" id="PQQ18943.1"/>
    </source>
</evidence>
<proteinExistence type="predicted"/>
<evidence type="ECO:0000313" key="2">
    <source>
        <dbReference type="Proteomes" id="UP000250321"/>
    </source>
</evidence>
<comment type="caution">
    <text evidence="1">The sequence shown here is derived from an EMBL/GenBank/DDBJ whole genome shotgun (WGS) entry which is preliminary data.</text>
</comment>
<protein>
    <submittedName>
        <fullName evidence="1">Uncharacterized protein</fullName>
    </submittedName>
</protein>
<reference evidence="1 2" key="1">
    <citation type="submission" date="2018-02" db="EMBL/GenBank/DDBJ databases">
        <title>Draft genome of wild Prunus yedoensis var. nudiflora.</title>
        <authorList>
            <person name="Baek S."/>
            <person name="Kim J.-H."/>
            <person name="Choi K."/>
            <person name="Kim G.-B."/>
            <person name="Cho A."/>
            <person name="Jang H."/>
            <person name="Shin C.-H."/>
            <person name="Yu H.-J."/>
            <person name="Mun J.-H."/>
        </authorList>
    </citation>
    <scope>NUCLEOTIDE SEQUENCE [LARGE SCALE GENOMIC DNA]</scope>
    <source>
        <strain evidence="2">cv. Jeju island</strain>
        <tissue evidence="1">Leaf</tissue>
    </source>
</reference>
<dbReference type="AlphaFoldDB" id="A0A314ZKL4"/>
<dbReference type="EMBL" id="PJQY01000090">
    <property type="protein sequence ID" value="PQQ18943.1"/>
    <property type="molecule type" value="Genomic_DNA"/>
</dbReference>
<sequence length="82" mass="9516">MGVGPLELQSEETKAFEEEYFAQVSQRFVEDMGYVKFNDDNFEERTIKEFIKVTPIFDFEFASGCGPVGCDVSQQWNVRFIN</sequence>
<dbReference type="Proteomes" id="UP000250321">
    <property type="component" value="Unassembled WGS sequence"/>
</dbReference>
<gene>
    <name evidence="1" type="ORF">Pyn_22520</name>
</gene>
<organism evidence="1 2">
    <name type="scientific">Prunus yedoensis var. nudiflora</name>
    <dbReference type="NCBI Taxonomy" id="2094558"/>
    <lineage>
        <taxon>Eukaryota</taxon>
        <taxon>Viridiplantae</taxon>
        <taxon>Streptophyta</taxon>
        <taxon>Embryophyta</taxon>
        <taxon>Tracheophyta</taxon>
        <taxon>Spermatophyta</taxon>
        <taxon>Magnoliopsida</taxon>
        <taxon>eudicotyledons</taxon>
        <taxon>Gunneridae</taxon>
        <taxon>Pentapetalae</taxon>
        <taxon>rosids</taxon>
        <taxon>fabids</taxon>
        <taxon>Rosales</taxon>
        <taxon>Rosaceae</taxon>
        <taxon>Amygdaloideae</taxon>
        <taxon>Amygdaleae</taxon>
        <taxon>Prunus</taxon>
    </lineage>
</organism>